<dbReference type="EMBL" id="UINC01017312">
    <property type="protein sequence ID" value="SVA71604.1"/>
    <property type="molecule type" value="Genomic_DNA"/>
</dbReference>
<gene>
    <name evidence="9" type="ORF">METZ01_LOCUS124458</name>
</gene>
<dbReference type="Gene3D" id="3.40.50.620">
    <property type="entry name" value="HUPs"/>
    <property type="match status" value="1"/>
</dbReference>
<keyword evidence="3" id="KW-0547">Nucleotide-binding</keyword>
<dbReference type="GO" id="GO:0005524">
    <property type="term" value="F:ATP binding"/>
    <property type="evidence" value="ECO:0007669"/>
    <property type="project" value="UniProtKB-KW"/>
</dbReference>
<keyword evidence="5" id="KW-0648">Protein biosynthesis</keyword>
<name>A0A381Y3L0_9ZZZZ</name>
<dbReference type="PANTHER" id="PTHR45765:SF1">
    <property type="entry name" value="METHIONINE--TRNA LIGASE, CYTOPLASMIC"/>
    <property type="match status" value="1"/>
</dbReference>
<protein>
    <recommendedName>
        <fullName evidence="1">methionine--tRNA ligase</fullName>
        <ecNumber evidence="1">6.1.1.10</ecNumber>
    </recommendedName>
</protein>
<evidence type="ECO:0000256" key="3">
    <source>
        <dbReference type="ARBA" id="ARBA00022741"/>
    </source>
</evidence>
<dbReference type="InterPro" id="IPR023458">
    <property type="entry name" value="Met-tRNA_ligase_1"/>
</dbReference>
<accession>A0A381Y3L0</accession>
<dbReference type="InterPro" id="IPR041872">
    <property type="entry name" value="Anticodon_Met"/>
</dbReference>
<evidence type="ECO:0000259" key="7">
    <source>
        <dbReference type="Pfam" id="PF09334"/>
    </source>
</evidence>
<dbReference type="InterPro" id="IPR033911">
    <property type="entry name" value="MetRS_core"/>
</dbReference>
<sequence length="352" mass="40711">KLSHFQNDLKQWLNSKNNFKSNVKNTSLGFLTEGLIDRPITRDIDWGVKVPVKGWETKRIYVWFEAVLGYLSASIEFFSTTDDKDGWKNFWQNSSEAYYFMGKDNIIFHSIILPSILLGKGELNLPHNIPANEYLNLEGLKLSSSRNWALWVNELSDIYEPDSIRYSLASNFPETSDTDFSLDELIRSNNQELVATYGNLVNRIVNICIKNFDSKIPKAIQIDDDSQKIIDMCHDTLRVVKDEISNVRLRRGLSEIMKLCGNINKYIDLKEPWKLVKSDEEKASEVIWVCMTSINCLKILFNPYIPFSSEKLNKILGFSNDLISKWEWTEYDLPINQEINSLGPLFKKIEVA</sequence>
<dbReference type="SUPFAM" id="SSF52374">
    <property type="entry name" value="Nucleotidylyl transferase"/>
    <property type="match status" value="1"/>
</dbReference>
<dbReference type="GO" id="GO:0004825">
    <property type="term" value="F:methionine-tRNA ligase activity"/>
    <property type="evidence" value="ECO:0007669"/>
    <property type="project" value="UniProtKB-EC"/>
</dbReference>
<dbReference type="Pfam" id="PF19303">
    <property type="entry name" value="Anticodon_3"/>
    <property type="match status" value="1"/>
</dbReference>
<dbReference type="PANTHER" id="PTHR45765">
    <property type="entry name" value="METHIONINE--TRNA LIGASE"/>
    <property type="match status" value="1"/>
</dbReference>
<dbReference type="GO" id="GO:0005829">
    <property type="term" value="C:cytosol"/>
    <property type="evidence" value="ECO:0007669"/>
    <property type="project" value="TreeGrafter"/>
</dbReference>
<organism evidence="9">
    <name type="scientific">marine metagenome</name>
    <dbReference type="NCBI Taxonomy" id="408172"/>
    <lineage>
        <taxon>unclassified sequences</taxon>
        <taxon>metagenomes</taxon>
        <taxon>ecological metagenomes</taxon>
    </lineage>
</organism>
<keyword evidence="2" id="KW-0436">Ligase</keyword>
<evidence type="ECO:0000256" key="2">
    <source>
        <dbReference type="ARBA" id="ARBA00022598"/>
    </source>
</evidence>
<dbReference type="SUPFAM" id="SSF47323">
    <property type="entry name" value="Anticodon-binding domain of a subclass of class I aminoacyl-tRNA synthetases"/>
    <property type="match status" value="1"/>
</dbReference>
<dbReference type="CDD" id="cd07957">
    <property type="entry name" value="Anticodon_Ia_Met"/>
    <property type="match status" value="1"/>
</dbReference>
<proteinExistence type="predicted"/>
<dbReference type="GO" id="GO:0006431">
    <property type="term" value="P:methionyl-tRNA aminoacylation"/>
    <property type="evidence" value="ECO:0007669"/>
    <property type="project" value="InterPro"/>
</dbReference>
<dbReference type="Pfam" id="PF09334">
    <property type="entry name" value="tRNA-synt_1g"/>
    <property type="match status" value="1"/>
</dbReference>
<dbReference type="PRINTS" id="PR01041">
    <property type="entry name" value="TRNASYNTHMET"/>
</dbReference>
<keyword evidence="4" id="KW-0067">ATP-binding</keyword>
<feature type="non-terminal residue" evidence="9">
    <location>
        <position position="1"/>
    </location>
</feature>
<evidence type="ECO:0000256" key="1">
    <source>
        <dbReference type="ARBA" id="ARBA00012838"/>
    </source>
</evidence>
<evidence type="ECO:0000259" key="8">
    <source>
        <dbReference type="Pfam" id="PF19303"/>
    </source>
</evidence>
<feature type="domain" description="Methionyl/Leucyl tRNA synthetase" evidence="7">
    <location>
        <begin position="1"/>
        <end position="204"/>
    </location>
</feature>
<dbReference type="InterPro" id="IPR014729">
    <property type="entry name" value="Rossmann-like_a/b/a_fold"/>
</dbReference>
<evidence type="ECO:0000256" key="5">
    <source>
        <dbReference type="ARBA" id="ARBA00022917"/>
    </source>
</evidence>
<dbReference type="InterPro" id="IPR015413">
    <property type="entry name" value="Methionyl/Leucyl_tRNA_Synth"/>
</dbReference>
<evidence type="ECO:0000256" key="4">
    <source>
        <dbReference type="ARBA" id="ARBA00022840"/>
    </source>
</evidence>
<dbReference type="AlphaFoldDB" id="A0A381Y3L0"/>
<evidence type="ECO:0000256" key="6">
    <source>
        <dbReference type="ARBA" id="ARBA00023146"/>
    </source>
</evidence>
<evidence type="ECO:0000313" key="9">
    <source>
        <dbReference type="EMBL" id="SVA71604.1"/>
    </source>
</evidence>
<dbReference type="Gene3D" id="1.10.730.10">
    <property type="entry name" value="Isoleucyl-tRNA Synthetase, Domain 1"/>
    <property type="match status" value="1"/>
</dbReference>
<dbReference type="InterPro" id="IPR009080">
    <property type="entry name" value="tRNAsynth_Ia_anticodon-bd"/>
</dbReference>
<keyword evidence="6" id="KW-0030">Aminoacyl-tRNA synthetase</keyword>
<dbReference type="EC" id="6.1.1.10" evidence="1"/>
<feature type="domain" description="Methionyl-tRNA synthetase anticodon-binding" evidence="8">
    <location>
        <begin position="216"/>
        <end position="349"/>
    </location>
</feature>
<reference evidence="9" key="1">
    <citation type="submission" date="2018-05" db="EMBL/GenBank/DDBJ databases">
        <authorList>
            <person name="Lanie J.A."/>
            <person name="Ng W.-L."/>
            <person name="Kazmierczak K.M."/>
            <person name="Andrzejewski T.M."/>
            <person name="Davidsen T.M."/>
            <person name="Wayne K.J."/>
            <person name="Tettelin H."/>
            <person name="Glass J.I."/>
            <person name="Rusch D."/>
            <person name="Podicherti R."/>
            <person name="Tsui H.-C.T."/>
            <person name="Winkler M.E."/>
        </authorList>
    </citation>
    <scope>NUCLEOTIDE SEQUENCE</scope>
</reference>